<dbReference type="AlphaFoldDB" id="A0A0M7B069"/>
<dbReference type="STRING" id="311410.LA5095_04743"/>
<dbReference type="GO" id="GO:0006355">
    <property type="term" value="P:regulation of DNA-templated transcription"/>
    <property type="evidence" value="ECO:0007669"/>
    <property type="project" value="UniProtKB-ARBA"/>
</dbReference>
<dbReference type="GeneID" id="97669137"/>
<dbReference type="InterPro" id="IPR002577">
    <property type="entry name" value="HTH_HxlR"/>
</dbReference>
<keyword evidence="7" id="KW-1185">Reference proteome</keyword>
<feature type="region of interest" description="Disordered" evidence="4">
    <location>
        <begin position="1"/>
        <end position="21"/>
    </location>
</feature>
<dbReference type="OrthoDB" id="8904061at2"/>
<dbReference type="RefSeq" id="WP_055119469.1">
    <property type="nucleotide sequence ID" value="NZ_CANKXR010000006.1"/>
</dbReference>
<evidence type="ECO:0000256" key="4">
    <source>
        <dbReference type="SAM" id="MobiDB-lite"/>
    </source>
</evidence>
<proteinExistence type="predicted"/>
<dbReference type="Gene3D" id="1.10.10.10">
    <property type="entry name" value="Winged helix-like DNA-binding domain superfamily/Winged helix DNA-binding domain"/>
    <property type="match status" value="1"/>
</dbReference>
<protein>
    <submittedName>
        <fullName evidence="6">Putative HTH-type transcriptional regulator YybR</fullName>
    </submittedName>
</protein>
<keyword evidence="1" id="KW-0805">Transcription regulation</keyword>
<dbReference type="PANTHER" id="PTHR33204:SF37">
    <property type="entry name" value="HTH-TYPE TRANSCRIPTIONAL REGULATOR YODB"/>
    <property type="match status" value="1"/>
</dbReference>
<gene>
    <name evidence="6" type="primary">yybR_2</name>
    <name evidence="6" type="ORF">LA5096_01722</name>
</gene>
<feature type="compositionally biased region" description="Basic and acidic residues" evidence="4">
    <location>
        <begin position="1"/>
        <end position="10"/>
    </location>
</feature>
<accession>A0A0M7B069</accession>
<keyword evidence="3" id="KW-0804">Transcription</keyword>
<evidence type="ECO:0000259" key="5">
    <source>
        <dbReference type="PROSITE" id="PS51118"/>
    </source>
</evidence>
<feature type="domain" description="HTH hxlR-type" evidence="5">
    <location>
        <begin position="24"/>
        <end position="115"/>
    </location>
</feature>
<evidence type="ECO:0000256" key="2">
    <source>
        <dbReference type="ARBA" id="ARBA00023125"/>
    </source>
</evidence>
<dbReference type="PROSITE" id="PS51118">
    <property type="entry name" value="HTH_HXLR"/>
    <property type="match status" value="1"/>
</dbReference>
<dbReference type="SUPFAM" id="SSF46785">
    <property type="entry name" value="Winged helix' DNA-binding domain"/>
    <property type="match status" value="1"/>
</dbReference>
<name>A0A0M7B069_9HYPH</name>
<dbReference type="InterPro" id="IPR036390">
    <property type="entry name" value="WH_DNA-bd_sf"/>
</dbReference>
<dbReference type="EMBL" id="CXWC01000003">
    <property type="protein sequence ID" value="CTQ68227.1"/>
    <property type="molecule type" value="Genomic_DNA"/>
</dbReference>
<dbReference type="CDD" id="cd00090">
    <property type="entry name" value="HTH_ARSR"/>
    <property type="match status" value="1"/>
</dbReference>
<evidence type="ECO:0000256" key="1">
    <source>
        <dbReference type="ARBA" id="ARBA00023015"/>
    </source>
</evidence>
<dbReference type="PANTHER" id="PTHR33204">
    <property type="entry name" value="TRANSCRIPTIONAL REGULATOR, MARR FAMILY"/>
    <property type="match status" value="1"/>
</dbReference>
<dbReference type="Proteomes" id="UP000049983">
    <property type="component" value="Unassembled WGS sequence"/>
</dbReference>
<dbReference type="InterPro" id="IPR036388">
    <property type="entry name" value="WH-like_DNA-bd_sf"/>
</dbReference>
<dbReference type="GO" id="GO:0003677">
    <property type="term" value="F:DNA binding"/>
    <property type="evidence" value="ECO:0007669"/>
    <property type="project" value="UniProtKB-KW"/>
</dbReference>
<organism evidence="6 7">
    <name type="scientific">Roseibium album</name>
    <dbReference type="NCBI Taxonomy" id="311410"/>
    <lineage>
        <taxon>Bacteria</taxon>
        <taxon>Pseudomonadati</taxon>
        <taxon>Pseudomonadota</taxon>
        <taxon>Alphaproteobacteria</taxon>
        <taxon>Hyphomicrobiales</taxon>
        <taxon>Stappiaceae</taxon>
        <taxon>Roseibium</taxon>
    </lineage>
</organism>
<evidence type="ECO:0000256" key="3">
    <source>
        <dbReference type="ARBA" id="ARBA00023163"/>
    </source>
</evidence>
<dbReference type="InterPro" id="IPR011991">
    <property type="entry name" value="ArsR-like_HTH"/>
</dbReference>
<evidence type="ECO:0000313" key="6">
    <source>
        <dbReference type="EMBL" id="CTQ68227.1"/>
    </source>
</evidence>
<keyword evidence="2" id="KW-0238">DNA-binding</keyword>
<dbReference type="Pfam" id="PF01638">
    <property type="entry name" value="HxlR"/>
    <property type="match status" value="1"/>
</dbReference>
<reference evidence="7" key="1">
    <citation type="submission" date="2015-07" db="EMBL/GenBank/DDBJ databases">
        <authorList>
            <person name="Rodrigo-Torres Lidia"/>
            <person name="Arahal R.David."/>
        </authorList>
    </citation>
    <scope>NUCLEOTIDE SEQUENCE [LARGE SCALE GENOMIC DNA]</scope>
    <source>
        <strain evidence="7">CECT 5096</strain>
    </source>
</reference>
<sequence>MTETKTDLKIPRPGTPVRGSKSGQPIMVLFDLIGRRWSMGILWNLSDGNRTFRDLQDRCGSASPSVLNTRLKELRAAGLIYNAEKGYALTEDGQQLFERLEPLGDWAAGWVEKLQ</sequence>
<evidence type="ECO:0000313" key="7">
    <source>
        <dbReference type="Proteomes" id="UP000049983"/>
    </source>
</evidence>